<evidence type="ECO:0000256" key="3">
    <source>
        <dbReference type="ARBA" id="ARBA00023163"/>
    </source>
</evidence>
<dbReference type="Gene3D" id="3.40.1410.10">
    <property type="entry name" value="Chorismate lyase-like"/>
    <property type="match status" value="1"/>
</dbReference>
<dbReference type="Gene3D" id="1.10.10.10">
    <property type="entry name" value="Winged helix-like DNA-binding domain superfamily/Winged helix DNA-binding domain"/>
    <property type="match status" value="1"/>
</dbReference>
<dbReference type="PROSITE" id="PS50949">
    <property type="entry name" value="HTH_GNTR"/>
    <property type="match status" value="1"/>
</dbReference>
<dbReference type="PANTHER" id="PTHR44846">
    <property type="entry name" value="MANNOSYL-D-GLYCERATE TRANSPORT/METABOLISM SYSTEM REPRESSOR MNGR-RELATED"/>
    <property type="match status" value="1"/>
</dbReference>
<dbReference type="SMART" id="SM00866">
    <property type="entry name" value="UTRA"/>
    <property type="match status" value="1"/>
</dbReference>
<dbReference type="PANTHER" id="PTHR44846:SF17">
    <property type="entry name" value="GNTR-FAMILY TRANSCRIPTIONAL REGULATOR"/>
    <property type="match status" value="1"/>
</dbReference>
<dbReference type="CDD" id="cd07377">
    <property type="entry name" value="WHTH_GntR"/>
    <property type="match status" value="1"/>
</dbReference>
<dbReference type="RefSeq" id="WP_378612995.1">
    <property type="nucleotide sequence ID" value="NZ_JBHSAX010000014.1"/>
</dbReference>
<dbReference type="InterPro" id="IPR028978">
    <property type="entry name" value="Chorismate_lyase_/UTRA_dom_sf"/>
</dbReference>
<evidence type="ECO:0000259" key="4">
    <source>
        <dbReference type="PROSITE" id="PS50949"/>
    </source>
</evidence>
<gene>
    <name evidence="5" type="ORF">ACFO0B_14780</name>
</gene>
<sequence length="263" mass="27897">MSDAAENPALPKYLQIARHFAARIEEGELPPGAEVPSERELAAQWSVARLTANKALRELRRLGLVETRPQSGSFVVERAVAAIARDEPGLHMGYPGDGYRWPALGATPDVVADAEPGLAGGAVTDPAVRLLRAGAEPAPDSLRPEFPDGTPVARIRLVRGDSGVAALVTSWFAPGVAARAPLLARADALPGGSGRYLAEVAGVRVAFGHDRVTARLASAFEREHLSLPDPAAVLVRRSARHTADGVLVRVDDVVQQPDRWFAV</sequence>
<evidence type="ECO:0000313" key="6">
    <source>
        <dbReference type="Proteomes" id="UP001595696"/>
    </source>
</evidence>
<keyword evidence="6" id="KW-1185">Reference proteome</keyword>
<dbReference type="InterPro" id="IPR050679">
    <property type="entry name" value="Bact_HTH_transcr_reg"/>
</dbReference>
<dbReference type="SUPFAM" id="SSF46785">
    <property type="entry name" value="Winged helix' DNA-binding domain"/>
    <property type="match status" value="1"/>
</dbReference>
<name>A0ABV8DTV9_9NOCA</name>
<evidence type="ECO:0000256" key="2">
    <source>
        <dbReference type="ARBA" id="ARBA00023125"/>
    </source>
</evidence>
<keyword evidence="3" id="KW-0804">Transcription</keyword>
<organism evidence="5 6">
    <name type="scientific">Nocardia jiangsuensis</name>
    <dbReference type="NCBI Taxonomy" id="1691563"/>
    <lineage>
        <taxon>Bacteria</taxon>
        <taxon>Bacillati</taxon>
        <taxon>Actinomycetota</taxon>
        <taxon>Actinomycetes</taxon>
        <taxon>Mycobacteriales</taxon>
        <taxon>Nocardiaceae</taxon>
        <taxon>Nocardia</taxon>
    </lineage>
</organism>
<protein>
    <submittedName>
        <fullName evidence="5">GntR family transcriptional regulator</fullName>
    </submittedName>
</protein>
<dbReference type="InterPro" id="IPR036390">
    <property type="entry name" value="WH_DNA-bd_sf"/>
</dbReference>
<keyword evidence="2" id="KW-0238">DNA-binding</keyword>
<feature type="domain" description="HTH gntR-type" evidence="4">
    <location>
        <begin position="10"/>
        <end position="78"/>
    </location>
</feature>
<dbReference type="EMBL" id="JBHSAX010000014">
    <property type="protein sequence ID" value="MFC3963254.1"/>
    <property type="molecule type" value="Genomic_DNA"/>
</dbReference>
<evidence type="ECO:0000313" key="5">
    <source>
        <dbReference type="EMBL" id="MFC3963254.1"/>
    </source>
</evidence>
<accession>A0ABV8DTV9</accession>
<comment type="caution">
    <text evidence="5">The sequence shown here is derived from an EMBL/GenBank/DDBJ whole genome shotgun (WGS) entry which is preliminary data.</text>
</comment>
<dbReference type="Pfam" id="PF07702">
    <property type="entry name" value="UTRA"/>
    <property type="match status" value="1"/>
</dbReference>
<dbReference type="Proteomes" id="UP001595696">
    <property type="component" value="Unassembled WGS sequence"/>
</dbReference>
<dbReference type="PRINTS" id="PR00035">
    <property type="entry name" value="HTHGNTR"/>
</dbReference>
<dbReference type="InterPro" id="IPR000524">
    <property type="entry name" value="Tscrpt_reg_HTH_GntR"/>
</dbReference>
<keyword evidence="1" id="KW-0805">Transcription regulation</keyword>
<reference evidence="6" key="1">
    <citation type="journal article" date="2019" name="Int. J. Syst. Evol. Microbiol.">
        <title>The Global Catalogue of Microorganisms (GCM) 10K type strain sequencing project: providing services to taxonomists for standard genome sequencing and annotation.</title>
        <authorList>
            <consortium name="The Broad Institute Genomics Platform"/>
            <consortium name="The Broad Institute Genome Sequencing Center for Infectious Disease"/>
            <person name="Wu L."/>
            <person name="Ma J."/>
        </authorList>
    </citation>
    <scope>NUCLEOTIDE SEQUENCE [LARGE SCALE GENOMIC DNA]</scope>
    <source>
        <strain evidence="6">CGMCC 4.7330</strain>
    </source>
</reference>
<dbReference type="InterPro" id="IPR011663">
    <property type="entry name" value="UTRA"/>
</dbReference>
<evidence type="ECO:0000256" key="1">
    <source>
        <dbReference type="ARBA" id="ARBA00023015"/>
    </source>
</evidence>
<dbReference type="SUPFAM" id="SSF64288">
    <property type="entry name" value="Chorismate lyase-like"/>
    <property type="match status" value="1"/>
</dbReference>
<dbReference type="SMART" id="SM00345">
    <property type="entry name" value="HTH_GNTR"/>
    <property type="match status" value="1"/>
</dbReference>
<dbReference type="Pfam" id="PF00392">
    <property type="entry name" value="GntR"/>
    <property type="match status" value="1"/>
</dbReference>
<proteinExistence type="predicted"/>
<dbReference type="InterPro" id="IPR036388">
    <property type="entry name" value="WH-like_DNA-bd_sf"/>
</dbReference>